<dbReference type="Proteomes" id="UP000195897">
    <property type="component" value="Unassembled WGS sequence"/>
</dbReference>
<dbReference type="Gene3D" id="3.30.230.30">
    <property type="entry name" value="Impact, N-terminal domain"/>
    <property type="match status" value="1"/>
</dbReference>
<dbReference type="InterPro" id="IPR035647">
    <property type="entry name" value="EFG_III/V"/>
</dbReference>
<organism evidence="4 5">
    <name type="scientific">Butyricicoccus pullicaecorum</name>
    <dbReference type="NCBI Taxonomy" id="501571"/>
    <lineage>
        <taxon>Bacteria</taxon>
        <taxon>Bacillati</taxon>
        <taxon>Bacillota</taxon>
        <taxon>Clostridia</taxon>
        <taxon>Eubacteriales</taxon>
        <taxon>Butyricicoccaceae</taxon>
        <taxon>Butyricicoccus</taxon>
    </lineage>
</organism>
<feature type="domain" description="Impact N-terminal" evidence="2">
    <location>
        <begin position="23"/>
        <end position="126"/>
    </location>
</feature>
<feature type="domain" description="UPF0029" evidence="3">
    <location>
        <begin position="143"/>
        <end position="197"/>
    </location>
</feature>
<dbReference type="GO" id="GO:0005737">
    <property type="term" value="C:cytoplasm"/>
    <property type="evidence" value="ECO:0007669"/>
    <property type="project" value="TreeGrafter"/>
</dbReference>
<dbReference type="Gene3D" id="3.30.70.240">
    <property type="match status" value="1"/>
</dbReference>
<comment type="similarity">
    <text evidence="1">Belongs to the IMPACT family.</text>
</comment>
<dbReference type="InterPro" id="IPR020568">
    <property type="entry name" value="Ribosomal_Su5_D2-typ_SF"/>
</dbReference>
<gene>
    <name evidence="4" type="ORF">B5F17_12400</name>
</gene>
<evidence type="ECO:0000313" key="5">
    <source>
        <dbReference type="Proteomes" id="UP000195897"/>
    </source>
</evidence>
<comment type="caution">
    <text evidence="4">The sequence shown here is derived from an EMBL/GenBank/DDBJ whole genome shotgun (WGS) entry which is preliminary data.</text>
</comment>
<dbReference type="InterPro" id="IPR015269">
    <property type="entry name" value="UPF0029_Impact_C"/>
</dbReference>
<dbReference type="PANTHER" id="PTHR16301:SF20">
    <property type="entry name" value="IMPACT FAMILY MEMBER YIGZ"/>
    <property type="match status" value="1"/>
</dbReference>
<dbReference type="PROSITE" id="PS00910">
    <property type="entry name" value="UPF0029"/>
    <property type="match status" value="1"/>
</dbReference>
<evidence type="ECO:0000259" key="3">
    <source>
        <dbReference type="Pfam" id="PF09186"/>
    </source>
</evidence>
<dbReference type="InterPro" id="IPR001498">
    <property type="entry name" value="Impact_N"/>
</dbReference>
<dbReference type="GO" id="GO:0006446">
    <property type="term" value="P:regulation of translational initiation"/>
    <property type="evidence" value="ECO:0007669"/>
    <property type="project" value="TreeGrafter"/>
</dbReference>
<reference evidence="5" key="1">
    <citation type="submission" date="2017-04" db="EMBL/GenBank/DDBJ databases">
        <title>Function of individual gut microbiota members based on whole genome sequencing of pure cultures obtained from chicken caecum.</title>
        <authorList>
            <person name="Medvecky M."/>
            <person name="Cejkova D."/>
            <person name="Polansky O."/>
            <person name="Karasova D."/>
            <person name="Kubasova T."/>
            <person name="Cizek A."/>
            <person name="Rychlik I."/>
        </authorList>
    </citation>
    <scope>NUCLEOTIDE SEQUENCE [LARGE SCALE GENOMIC DNA]</scope>
    <source>
        <strain evidence="5">An180</strain>
    </source>
</reference>
<dbReference type="Pfam" id="PF01205">
    <property type="entry name" value="Impact_N"/>
    <property type="match status" value="1"/>
</dbReference>
<sequence length="214" mass="23607">MTAEEKDYFIPFEAYAEDSFVEKRSKFIGRLWRVETPEEATAKIKEMRETYWDATHNCYAYILREGNLMRYSDDGEPQGTAGMPMLDVLRHEGLVNVCCVVTRYFGGILLGTGGLVRAYTKGAQIAVAAAGIQQMSRFSTLLIACPYNLLGVVQQVLPAHDCTVEDTDYGADVTLTVIQPVGGLDALNAALADATAGTVYAEEMEVAFRGRRIR</sequence>
<evidence type="ECO:0000256" key="1">
    <source>
        <dbReference type="ARBA" id="ARBA00007665"/>
    </source>
</evidence>
<dbReference type="SUPFAM" id="SSF54211">
    <property type="entry name" value="Ribosomal protein S5 domain 2-like"/>
    <property type="match status" value="1"/>
</dbReference>
<name>A0A1Y4LA17_9FIRM</name>
<dbReference type="EMBL" id="NFKK01000019">
    <property type="protein sequence ID" value="OUP51641.1"/>
    <property type="molecule type" value="Genomic_DNA"/>
</dbReference>
<accession>A0A1Y4LA17</accession>
<dbReference type="SUPFAM" id="SSF54980">
    <property type="entry name" value="EF-G C-terminal domain-like"/>
    <property type="match status" value="1"/>
</dbReference>
<dbReference type="Pfam" id="PF09186">
    <property type="entry name" value="DUF1949"/>
    <property type="match status" value="1"/>
</dbReference>
<protein>
    <submittedName>
        <fullName evidence="4">YigZ family protein</fullName>
    </submittedName>
</protein>
<dbReference type="NCBIfam" id="TIGR00257">
    <property type="entry name" value="IMPACT_YIGZ"/>
    <property type="match status" value="1"/>
</dbReference>
<dbReference type="InterPro" id="IPR023582">
    <property type="entry name" value="Impact"/>
</dbReference>
<dbReference type="PANTHER" id="PTHR16301">
    <property type="entry name" value="IMPACT-RELATED"/>
    <property type="match status" value="1"/>
</dbReference>
<evidence type="ECO:0000259" key="2">
    <source>
        <dbReference type="Pfam" id="PF01205"/>
    </source>
</evidence>
<dbReference type="InterPro" id="IPR015796">
    <property type="entry name" value="Impact_YigZ-like"/>
</dbReference>
<proteinExistence type="inferred from homology"/>
<dbReference type="InterPro" id="IPR036956">
    <property type="entry name" value="Impact_N_sf"/>
</dbReference>
<dbReference type="RefSeq" id="WP_087374259.1">
    <property type="nucleotide sequence ID" value="NZ_JBGKLX010000002.1"/>
</dbReference>
<evidence type="ECO:0000313" key="4">
    <source>
        <dbReference type="EMBL" id="OUP51641.1"/>
    </source>
</evidence>
<dbReference type="InterPro" id="IPR020569">
    <property type="entry name" value="UPF0029_Impact_CS"/>
</dbReference>
<dbReference type="AlphaFoldDB" id="A0A1Y4LA17"/>